<dbReference type="GO" id="GO:0008531">
    <property type="term" value="F:riboflavin kinase activity"/>
    <property type="evidence" value="ECO:0007669"/>
    <property type="project" value="UniProtKB-EC"/>
</dbReference>
<evidence type="ECO:0000259" key="18">
    <source>
        <dbReference type="SMART" id="SM00904"/>
    </source>
</evidence>
<evidence type="ECO:0000256" key="5">
    <source>
        <dbReference type="ARBA" id="ARBA00022630"/>
    </source>
</evidence>
<dbReference type="OrthoDB" id="276388at2759"/>
<evidence type="ECO:0000256" key="8">
    <source>
        <dbReference type="ARBA" id="ARBA00022723"/>
    </source>
</evidence>
<comment type="catalytic activity">
    <reaction evidence="14">
        <text>riboflavin + ATP = FMN + ADP + H(+)</text>
        <dbReference type="Rhea" id="RHEA:14357"/>
        <dbReference type="ChEBI" id="CHEBI:15378"/>
        <dbReference type="ChEBI" id="CHEBI:30616"/>
        <dbReference type="ChEBI" id="CHEBI:57986"/>
        <dbReference type="ChEBI" id="CHEBI:58210"/>
        <dbReference type="ChEBI" id="CHEBI:456216"/>
        <dbReference type="EC" id="2.7.1.26"/>
    </reaction>
    <physiologicalReaction direction="left-to-right" evidence="14">
        <dbReference type="Rhea" id="RHEA:14358"/>
    </physiologicalReaction>
</comment>
<evidence type="ECO:0000313" key="19">
    <source>
        <dbReference type="EMBL" id="CAD7093423.1"/>
    </source>
</evidence>
<dbReference type="EMBL" id="LR899014">
    <property type="protein sequence ID" value="CAD7093423.1"/>
    <property type="molecule type" value="Genomic_DNA"/>
</dbReference>
<comment type="pathway">
    <text evidence="2">Cofactor biosynthesis; FMN biosynthesis; FMN from riboflavin (ATP route): step 1/1.</text>
</comment>
<organism evidence="19 20">
    <name type="scientific">Hermetia illucens</name>
    <name type="common">Black soldier fly</name>
    <dbReference type="NCBI Taxonomy" id="343691"/>
    <lineage>
        <taxon>Eukaryota</taxon>
        <taxon>Metazoa</taxon>
        <taxon>Ecdysozoa</taxon>
        <taxon>Arthropoda</taxon>
        <taxon>Hexapoda</taxon>
        <taxon>Insecta</taxon>
        <taxon>Pterygota</taxon>
        <taxon>Neoptera</taxon>
        <taxon>Endopterygota</taxon>
        <taxon>Diptera</taxon>
        <taxon>Brachycera</taxon>
        <taxon>Stratiomyomorpha</taxon>
        <taxon>Stratiomyidae</taxon>
        <taxon>Hermetiinae</taxon>
        <taxon>Hermetia</taxon>
    </lineage>
</organism>
<evidence type="ECO:0000256" key="12">
    <source>
        <dbReference type="ARBA" id="ARBA00022840"/>
    </source>
</evidence>
<dbReference type="PANTHER" id="PTHR22749">
    <property type="entry name" value="RIBOFLAVIN KINASE/FMN ADENYLYLTRANSFERASE"/>
    <property type="match status" value="1"/>
</dbReference>
<name>A0A7R8Z305_HERIL</name>
<gene>
    <name evidence="19" type="ORF">HERILL_LOCUS15706</name>
</gene>
<dbReference type="FunCoup" id="A0A7R8Z305">
    <property type="interactions" value="1139"/>
</dbReference>
<evidence type="ECO:0000256" key="10">
    <source>
        <dbReference type="ARBA" id="ARBA00022777"/>
    </source>
</evidence>
<feature type="coiled-coil region" evidence="17">
    <location>
        <begin position="118"/>
        <end position="145"/>
    </location>
</feature>
<evidence type="ECO:0000256" key="1">
    <source>
        <dbReference type="ARBA" id="ARBA00001947"/>
    </source>
</evidence>
<dbReference type="GO" id="GO:0005524">
    <property type="term" value="F:ATP binding"/>
    <property type="evidence" value="ECO:0007669"/>
    <property type="project" value="UniProtKB-KW"/>
</dbReference>
<comment type="cofactor">
    <cofactor evidence="1">
        <name>Zn(2+)</name>
        <dbReference type="ChEBI" id="CHEBI:29105"/>
    </cofactor>
</comment>
<evidence type="ECO:0000256" key="4">
    <source>
        <dbReference type="ARBA" id="ARBA00017394"/>
    </source>
</evidence>
<evidence type="ECO:0000256" key="3">
    <source>
        <dbReference type="ARBA" id="ARBA00012105"/>
    </source>
</evidence>
<evidence type="ECO:0000256" key="17">
    <source>
        <dbReference type="SAM" id="Coils"/>
    </source>
</evidence>
<dbReference type="GO" id="GO:0005739">
    <property type="term" value="C:mitochondrion"/>
    <property type="evidence" value="ECO:0007669"/>
    <property type="project" value="TreeGrafter"/>
</dbReference>
<keyword evidence="10" id="KW-0418">Kinase</keyword>
<dbReference type="EC" id="2.7.1.26" evidence="3"/>
<evidence type="ECO:0000256" key="16">
    <source>
        <dbReference type="ARBA" id="ARBA00077632"/>
    </source>
</evidence>
<dbReference type="InterPro" id="IPR023468">
    <property type="entry name" value="Riboflavin_kinase"/>
</dbReference>
<dbReference type="UniPathway" id="UPA00276">
    <property type="reaction ID" value="UER00406"/>
</dbReference>
<accession>A0A7R8Z305</accession>
<evidence type="ECO:0000313" key="20">
    <source>
        <dbReference type="Proteomes" id="UP000594454"/>
    </source>
</evidence>
<keyword evidence="12" id="KW-0067">ATP-binding</keyword>
<dbReference type="FunFam" id="2.40.30.30:FF:000002">
    <property type="entry name" value="Riboflavin kinase, putative"/>
    <property type="match status" value="1"/>
</dbReference>
<evidence type="ECO:0000256" key="2">
    <source>
        <dbReference type="ARBA" id="ARBA00005201"/>
    </source>
</evidence>
<keyword evidence="6" id="KW-0288">FMN</keyword>
<evidence type="ECO:0000256" key="15">
    <source>
        <dbReference type="ARBA" id="ARBA00054097"/>
    </source>
</evidence>
<dbReference type="GO" id="GO:0009231">
    <property type="term" value="P:riboflavin biosynthetic process"/>
    <property type="evidence" value="ECO:0007669"/>
    <property type="project" value="InterPro"/>
</dbReference>
<dbReference type="InterPro" id="IPR015865">
    <property type="entry name" value="Riboflavin_kinase_bac/euk"/>
</dbReference>
<keyword evidence="7" id="KW-0808">Transferase</keyword>
<keyword evidence="11" id="KW-0862">Zinc</keyword>
<dbReference type="SMART" id="SM00904">
    <property type="entry name" value="Flavokinase"/>
    <property type="match status" value="1"/>
</dbReference>
<proteinExistence type="predicted"/>
<dbReference type="Gene3D" id="2.40.30.30">
    <property type="entry name" value="Riboflavin kinase-like"/>
    <property type="match status" value="1"/>
</dbReference>
<dbReference type="SUPFAM" id="SSF82114">
    <property type="entry name" value="Riboflavin kinase-like"/>
    <property type="match status" value="1"/>
</dbReference>
<keyword evidence="5" id="KW-0285">Flavoprotein</keyword>
<dbReference type="PANTHER" id="PTHR22749:SF6">
    <property type="entry name" value="RIBOFLAVIN KINASE"/>
    <property type="match status" value="1"/>
</dbReference>
<keyword evidence="8" id="KW-0479">Metal-binding</keyword>
<dbReference type="GO" id="GO:0046872">
    <property type="term" value="F:metal ion binding"/>
    <property type="evidence" value="ECO:0007669"/>
    <property type="project" value="UniProtKB-KW"/>
</dbReference>
<sequence length="157" mass="17914">MKIKPNSELAKVLPYFTCGKIIKGFGRGSRELGIPTANFPEDVVKSLPEAVNRGIYFGWASVDNGPVYKMVMSIGWNPYYDNTEKSMETHIMHNFNRDLYGSVLKVCIAGYLRAEMNFNSLDALIEAIQNDIKQASEQLDKSEYKQYSDHPFFQNQE</sequence>
<dbReference type="InterPro" id="IPR023465">
    <property type="entry name" value="Riboflavin_kinase_dom_sf"/>
</dbReference>
<evidence type="ECO:0000256" key="13">
    <source>
        <dbReference type="ARBA" id="ARBA00029789"/>
    </source>
</evidence>
<dbReference type="AlphaFoldDB" id="A0A7R8Z305"/>
<evidence type="ECO:0000256" key="9">
    <source>
        <dbReference type="ARBA" id="ARBA00022741"/>
    </source>
</evidence>
<reference evidence="19 20" key="1">
    <citation type="submission" date="2020-11" db="EMBL/GenBank/DDBJ databases">
        <authorList>
            <person name="Wallbank WR R."/>
            <person name="Pardo Diaz C."/>
            <person name="Kozak K."/>
            <person name="Martin S."/>
            <person name="Jiggins C."/>
            <person name="Moest M."/>
            <person name="Warren A I."/>
            <person name="Generalovic N T."/>
            <person name="Byers J.R.P. K."/>
            <person name="Montejo-Kovacevich G."/>
            <person name="Yen C E."/>
        </authorList>
    </citation>
    <scope>NUCLEOTIDE SEQUENCE [LARGE SCALE GENOMIC DNA]</scope>
</reference>
<feature type="domain" description="Riboflavin kinase" evidence="18">
    <location>
        <begin position="12"/>
        <end position="140"/>
    </location>
</feature>
<protein>
    <recommendedName>
        <fullName evidence="4">Riboflavin kinase</fullName>
        <ecNumber evidence="3">2.7.1.26</ecNumber>
    </recommendedName>
    <alternativeName>
        <fullName evidence="16">ATP:riboflavin 5'-phosphotransferase</fullName>
    </alternativeName>
    <alternativeName>
        <fullName evidence="13">Flavokinase</fullName>
    </alternativeName>
</protein>
<evidence type="ECO:0000256" key="6">
    <source>
        <dbReference type="ARBA" id="ARBA00022643"/>
    </source>
</evidence>
<evidence type="ECO:0000256" key="11">
    <source>
        <dbReference type="ARBA" id="ARBA00022833"/>
    </source>
</evidence>
<dbReference type="Proteomes" id="UP000594454">
    <property type="component" value="Chromosome 6"/>
</dbReference>
<keyword evidence="17" id="KW-0175">Coiled coil</keyword>
<dbReference type="Pfam" id="PF01687">
    <property type="entry name" value="Flavokinase"/>
    <property type="match status" value="1"/>
</dbReference>
<comment type="function">
    <text evidence="15">Catalyzes the phosphorylation of riboflavin (vitamin B2) to form flavin-mononucleotide (FMN), hence rate-limiting enzyme in the synthesis of FAD. Essential for TNF-induced reactive oxygen species (ROS) production. Through its interaction with both TNFRSF1A and CYBA, physically and functionally couples TNFRSF1A to NADPH oxidase. TNF-activation of RFK may enhance the incorporation of FAD in NADPH oxidase, a critical step for the assembly and activation of NADPH oxidase.</text>
</comment>
<evidence type="ECO:0000256" key="14">
    <source>
        <dbReference type="ARBA" id="ARBA00050912"/>
    </source>
</evidence>
<keyword evidence="20" id="KW-1185">Reference proteome</keyword>
<dbReference type="GO" id="GO:0009398">
    <property type="term" value="P:FMN biosynthetic process"/>
    <property type="evidence" value="ECO:0007669"/>
    <property type="project" value="UniProtKB-UniPathway"/>
</dbReference>
<keyword evidence="9" id="KW-0547">Nucleotide-binding</keyword>
<dbReference type="InParanoid" id="A0A7R8Z305"/>
<dbReference type="OMA" id="NGEVHKM"/>
<evidence type="ECO:0000256" key="7">
    <source>
        <dbReference type="ARBA" id="ARBA00022679"/>
    </source>
</evidence>